<dbReference type="GO" id="GO:0016020">
    <property type="term" value="C:membrane"/>
    <property type="evidence" value="ECO:0007669"/>
    <property type="project" value="InterPro"/>
</dbReference>
<evidence type="ECO:0000256" key="5">
    <source>
        <dbReference type="ARBA" id="ARBA00033418"/>
    </source>
</evidence>
<dbReference type="InterPro" id="IPR036318">
    <property type="entry name" value="FAD-bd_PCMH-like_sf"/>
</dbReference>
<dbReference type="InterPro" id="IPR010031">
    <property type="entry name" value="FAD_lactone_oxidase-like"/>
</dbReference>
<reference evidence="7" key="1">
    <citation type="journal article" date="2020" name="Fungal Divers.">
        <title>Resolving the Mortierellaceae phylogeny through synthesis of multi-gene phylogenetics and phylogenomics.</title>
        <authorList>
            <person name="Vandepol N."/>
            <person name="Liber J."/>
            <person name="Desiro A."/>
            <person name="Na H."/>
            <person name="Kennedy M."/>
            <person name="Barry K."/>
            <person name="Grigoriev I.V."/>
            <person name="Miller A.N."/>
            <person name="O'Donnell K."/>
            <person name="Stajich J.E."/>
            <person name="Bonito G."/>
        </authorList>
    </citation>
    <scope>NUCLEOTIDE SEQUENCE</scope>
    <source>
        <strain evidence="7">NRRL 2769</strain>
    </source>
</reference>
<dbReference type="PANTHER" id="PTHR43762">
    <property type="entry name" value="L-GULONOLACTONE OXIDASE"/>
    <property type="match status" value="1"/>
</dbReference>
<evidence type="ECO:0000313" key="7">
    <source>
        <dbReference type="EMBL" id="KAG0018011.1"/>
    </source>
</evidence>
<keyword evidence="4" id="KW-0560">Oxidoreductase</keyword>
<sequence>MLYLIYKDILKGWDGREYSEPSVAPLEKRLLGISTKSHAWSNWAGNQVADPAQIFTPKNVNDLIAIVAQAKAANKKVRAAATGHSWSSTSVVNQDGYLVNVKSMNKIYQPVQGADGTWTVEVETGVTLQELDDILRKHNPPLAVSSNIVIESVRYGGVMSMGCHGAATNARTMPDLVTQVKIVDSNGTLNTFTKDKDPVEFSAATVNLGLLGIIYSYTMEVEPMFNLKMTDTHSLVDDIFSDPKVGGPKLKSMVLNNDQTQIFYWPFNTPLLGASNDHLWVKQWQRTNLTATDNLLKDGLQDVFETLETSLGSNAYSFMALNPASTPFIVPILYQAVSRDTSVVLHAPNAIHYRAGIEKMPCLDVEMIFKVDSNFENVVKAWRYVIDEIYNYAKVDKYPINLTMEMRFIKASSMLMSPAYDEDPEAIYCTIEVLSAVNTKDFSDFSIKMAQYWMDNFQAKPHWAKMWEHVPGIVPYLRQKAGARYDKFEAVRQKYDPNGMFMTGTFAGVLGH</sequence>
<proteinExistence type="inferred from homology"/>
<comment type="pathway">
    <text evidence="1">Cofactor biosynthesis; D-erythroascorbate biosynthesis; dehydro-D-arabinono-1,4-lactone from D-arabinose: step 2/2.</text>
</comment>
<dbReference type="AlphaFoldDB" id="A0A9P6MZD4"/>
<evidence type="ECO:0000256" key="2">
    <source>
        <dbReference type="ARBA" id="ARBA00005466"/>
    </source>
</evidence>
<dbReference type="PROSITE" id="PS51387">
    <property type="entry name" value="FAD_PCMH"/>
    <property type="match status" value="1"/>
</dbReference>
<dbReference type="Gene3D" id="3.30.43.10">
    <property type="entry name" value="Uridine Diphospho-n-acetylenolpyruvylglucosamine Reductase, domain 2"/>
    <property type="match status" value="1"/>
</dbReference>
<dbReference type="GO" id="GO:0003885">
    <property type="term" value="F:D-arabinono-1,4-lactone oxidase activity"/>
    <property type="evidence" value="ECO:0007669"/>
    <property type="project" value="UniProtKB-EC"/>
</dbReference>
<evidence type="ECO:0000313" key="8">
    <source>
        <dbReference type="Proteomes" id="UP000703661"/>
    </source>
</evidence>
<dbReference type="InterPro" id="IPR007173">
    <property type="entry name" value="ALO_C"/>
</dbReference>
<dbReference type="PANTHER" id="PTHR43762:SF1">
    <property type="entry name" value="D-ARABINONO-1,4-LACTONE OXIDASE"/>
    <property type="match status" value="1"/>
</dbReference>
<feature type="domain" description="FAD-binding PCMH-type" evidence="6">
    <location>
        <begin position="47"/>
        <end position="224"/>
    </location>
</feature>
<evidence type="ECO:0000256" key="4">
    <source>
        <dbReference type="ARBA" id="ARBA00023002"/>
    </source>
</evidence>
<comment type="caution">
    <text evidence="7">The sequence shown here is derived from an EMBL/GenBank/DDBJ whole genome shotgun (WGS) entry which is preliminary data.</text>
</comment>
<comment type="similarity">
    <text evidence="2">Belongs to the oxygen-dependent FAD-linked oxidoreductase family.</text>
</comment>
<dbReference type="Pfam" id="PF01565">
    <property type="entry name" value="FAD_binding_4"/>
    <property type="match status" value="1"/>
</dbReference>
<dbReference type="Proteomes" id="UP000703661">
    <property type="component" value="Unassembled WGS sequence"/>
</dbReference>
<keyword evidence="8" id="KW-1185">Reference proteome</keyword>
<dbReference type="Gene3D" id="3.30.465.10">
    <property type="match status" value="1"/>
</dbReference>
<accession>A0A9P6MZD4</accession>
<dbReference type="SUPFAM" id="SSF56176">
    <property type="entry name" value="FAD-binding/transporter-associated domain-like"/>
    <property type="match status" value="1"/>
</dbReference>
<dbReference type="EC" id="1.1.3.37" evidence="3"/>
<name>A0A9P6MZD4_9FUNG</name>
<evidence type="ECO:0000256" key="3">
    <source>
        <dbReference type="ARBA" id="ARBA00013136"/>
    </source>
</evidence>
<protein>
    <recommendedName>
        <fullName evidence="3">D-arabinono-1,4-lactone oxidase</fullName>
        <ecNumber evidence="3">1.1.3.37</ecNumber>
    </recommendedName>
    <alternativeName>
        <fullName evidence="5">L-galactono-gamma-lactone oxidase</fullName>
    </alternativeName>
</protein>
<gene>
    <name evidence="7" type="ORF">BGZ80_007655</name>
</gene>
<dbReference type="Gene3D" id="3.30.70.2520">
    <property type="match status" value="1"/>
</dbReference>
<dbReference type="InterPro" id="IPR006094">
    <property type="entry name" value="Oxid_FAD_bind_N"/>
</dbReference>
<dbReference type="InterPro" id="IPR016166">
    <property type="entry name" value="FAD-bd_PCMH"/>
</dbReference>
<evidence type="ECO:0000256" key="1">
    <source>
        <dbReference type="ARBA" id="ARBA00005083"/>
    </source>
</evidence>
<dbReference type="InterPro" id="IPR016169">
    <property type="entry name" value="FAD-bd_PCMH_sub2"/>
</dbReference>
<evidence type="ECO:0000259" key="6">
    <source>
        <dbReference type="PROSITE" id="PS51387"/>
    </source>
</evidence>
<dbReference type="InterPro" id="IPR016167">
    <property type="entry name" value="FAD-bd_PCMH_sub1"/>
</dbReference>
<dbReference type="PIRSF" id="PIRSF000136">
    <property type="entry name" value="LGO_GLO"/>
    <property type="match status" value="1"/>
</dbReference>
<dbReference type="Pfam" id="PF04030">
    <property type="entry name" value="ALO"/>
    <property type="match status" value="1"/>
</dbReference>
<dbReference type="GO" id="GO:0071949">
    <property type="term" value="F:FAD binding"/>
    <property type="evidence" value="ECO:0007669"/>
    <property type="project" value="InterPro"/>
</dbReference>
<organism evidence="7 8">
    <name type="scientific">Entomortierella chlamydospora</name>
    <dbReference type="NCBI Taxonomy" id="101097"/>
    <lineage>
        <taxon>Eukaryota</taxon>
        <taxon>Fungi</taxon>
        <taxon>Fungi incertae sedis</taxon>
        <taxon>Mucoromycota</taxon>
        <taxon>Mortierellomycotina</taxon>
        <taxon>Mortierellomycetes</taxon>
        <taxon>Mortierellales</taxon>
        <taxon>Mortierellaceae</taxon>
        <taxon>Entomortierella</taxon>
    </lineage>
</organism>
<dbReference type="EMBL" id="JAAAID010000396">
    <property type="protein sequence ID" value="KAG0018011.1"/>
    <property type="molecule type" value="Genomic_DNA"/>
</dbReference>
<dbReference type="PROSITE" id="PS00862">
    <property type="entry name" value="OX2_COVAL_FAD"/>
    <property type="match status" value="1"/>
</dbReference>
<dbReference type="InterPro" id="IPR006093">
    <property type="entry name" value="Oxy_OxRdtase_FAD_BS"/>
</dbReference>